<dbReference type="EMBL" id="LVJS01000009">
    <property type="protein sequence ID" value="KZC25137.1"/>
    <property type="molecule type" value="Genomic_DNA"/>
</dbReference>
<sequence length="190" mass="20370">MPTPADIAQLGRSLRKLQIVTGALSVAVVMLAATAALQRYRSLDTNELRTHRIVVLDANGTKRIEIGQDAPNADRRARSAGIWMFDDTGHERGGMSTFADGSATMALDAPAGVGSQSVRDRLGLRVDADGSAQLLLTDNQTRGIVRLLSDGNGGGGVQTFKWDMAGKQIHVRTTTFDGDERTLIPIRLSE</sequence>
<dbReference type="AlphaFoldDB" id="A0A154QLG8"/>
<reference evidence="1 2" key="1">
    <citation type="journal article" date="2016" name="MBio">
        <title>Lateral Gene Transfer in a Heavy Metal-Contaminated-Groundwater Microbial Community.</title>
        <authorList>
            <person name="Hemme C.L."/>
            <person name="Green S.J."/>
            <person name="Rishishwar L."/>
            <person name="Prakash O."/>
            <person name="Pettenato A."/>
            <person name="Chakraborty R."/>
            <person name="Deutschbauer A.M."/>
            <person name="Van Nostrand J.D."/>
            <person name="Wu L."/>
            <person name="He Z."/>
            <person name="Jordan I.K."/>
            <person name="Hazen T.C."/>
            <person name="Arkin A.P."/>
            <person name="Kostka J.E."/>
            <person name="Zhou J."/>
        </authorList>
    </citation>
    <scope>NUCLEOTIDE SEQUENCE [LARGE SCALE GENOMIC DNA]</scope>
    <source>
        <strain evidence="1 2">FW104-T7</strain>
    </source>
</reference>
<evidence type="ECO:0000313" key="1">
    <source>
        <dbReference type="EMBL" id="KZC25137.1"/>
    </source>
</evidence>
<accession>A0A154QLG8</accession>
<dbReference type="eggNOG" id="ENOG5031GIV">
    <property type="taxonomic scope" value="Bacteria"/>
</dbReference>
<evidence type="ECO:0000313" key="2">
    <source>
        <dbReference type="Proteomes" id="UP000076131"/>
    </source>
</evidence>
<organism evidence="1 2">
    <name type="scientific">Rhodanobacter thiooxydans</name>
    <dbReference type="NCBI Taxonomy" id="416169"/>
    <lineage>
        <taxon>Bacteria</taxon>
        <taxon>Pseudomonadati</taxon>
        <taxon>Pseudomonadota</taxon>
        <taxon>Gammaproteobacteria</taxon>
        <taxon>Lysobacterales</taxon>
        <taxon>Rhodanobacteraceae</taxon>
        <taxon>Rhodanobacter</taxon>
    </lineage>
</organism>
<keyword evidence="2" id="KW-1185">Reference proteome</keyword>
<proteinExistence type="predicted"/>
<gene>
    <name evidence="1" type="ORF">RHOFW104T7_04925</name>
</gene>
<dbReference type="STRING" id="416169.RHOFW104T7_04925"/>
<dbReference type="Proteomes" id="UP000076131">
    <property type="component" value="Unassembled WGS sequence"/>
</dbReference>
<name>A0A154QLG8_9GAMM</name>
<dbReference type="RefSeq" id="WP_008439198.1">
    <property type="nucleotide sequence ID" value="NZ_LVJS01000009.1"/>
</dbReference>
<protein>
    <submittedName>
        <fullName evidence="1">Uncharacterized protein</fullName>
    </submittedName>
</protein>
<comment type="caution">
    <text evidence="1">The sequence shown here is derived from an EMBL/GenBank/DDBJ whole genome shotgun (WGS) entry which is preliminary data.</text>
</comment>